<organism evidence="5 6">
    <name type="scientific">Prorocentrum cordatum</name>
    <dbReference type="NCBI Taxonomy" id="2364126"/>
    <lineage>
        <taxon>Eukaryota</taxon>
        <taxon>Sar</taxon>
        <taxon>Alveolata</taxon>
        <taxon>Dinophyceae</taxon>
        <taxon>Prorocentrales</taxon>
        <taxon>Prorocentraceae</taxon>
        <taxon>Prorocentrum</taxon>
    </lineage>
</organism>
<dbReference type="Proteomes" id="UP001189429">
    <property type="component" value="Unassembled WGS sequence"/>
</dbReference>
<dbReference type="EMBL" id="CAUYUJ010017645">
    <property type="protein sequence ID" value="CAK0876602.1"/>
    <property type="molecule type" value="Genomic_DNA"/>
</dbReference>
<dbReference type="InterPro" id="IPR014001">
    <property type="entry name" value="Helicase_ATP-bd"/>
</dbReference>
<keyword evidence="2" id="KW-0347">Helicase</keyword>
<comment type="caution">
    <text evidence="5">The sequence shown here is derived from an EMBL/GenBank/DDBJ whole genome shotgun (WGS) entry which is preliminary data.</text>
</comment>
<dbReference type="Pfam" id="PF00270">
    <property type="entry name" value="DEAD"/>
    <property type="match status" value="1"/>
</dbReference>
<feature type="region of interest" description="Disordered" evidence="3">
    <location>
        <begin position="110"/>
        <end position="167"/>
    </location>
</feature>
<sequence length="167" mass="17420">AARSEKLRQLGPSGAHVVVGTPKRVHDMASKGQLSLLRVTLLVLDGADRLLDKATLAEVRELHGWIRPERQTVLVAATWPRQLHLLAGDLCYAAGLPVRVSASGATAAAPASKKAGARAASVGASTPVPDAGFEEVELEDEAEQVAAAPGDPACDDDFPDDWEASLA</sequence>
<feature type="non-terminal residue" evidence="5">
    <location>
        <position position="1"/>
    </location>
</feature>
<evidence type="ECO:0000313" key="5">
    <source>
        <dbReference type="EMBL" id="CAK0876602.1"/>
    </source>
</evidence>
<proteinExistence type="predicted"/>
<protein>
    <recommendedName>
        <fullName evidence="4">Helicase ATP-binding domain-containing protein</fullName>
    </recommendedName>
</protein>
<dbReference type="SUPFAM" id="SSF52540">
    <property type="entry name" value="P-loop containing nucleoside triphosphate hydrolases"/>
    <property type="match status" value="1"/>
</dbReference>
<dbReference type="InterPro" id="IPR011545">
    <property type="entry name" value="DEAD/DEAH_box_helicase_dom"/>
</dbReference>
<evidence type="ECO:0000256" key="3">
    <source>
        <dbReference type="SAM" id="MobiDB-lite"/>
    </source>
</evidence>
<keyword evidence="2" id="KW-0067">ATP-binding</keyword>
<dbReference type="PANTHER" id="PTHR47958">
    <property type="entry name" value="ATP-DEPENDENT RNA HELICASE DBP3"/>
    <property type="match status" value="1"/>
</dbReference>
<dbReference type="PROSITE" id="PS51192">
    <property type="entry name" value="HELICASE_ATP_BIND_1"/>
    <property type="match status" value="1"/>
</dbReference>
<name>A0ABN9VWY3_9DINO</name>
<evidence type="ECO:0000256" key="2">
    <source>
        <dbReference type="ARBA" id="ARBA00022806"/>
    </source>
</evidence>
<evidence type="ECO:0000313" key="6">
    <source>
        <dbReference type="Proteomes" id="UP001189429"/>
    </source>
</evidence>
<accession>A0ABN9VWY3</accession>
<feature type="compositionally biased region" description="Acidic residues" evidence="3">
    <location>
        <begin position="132"/>
        <end position="143"/>
    </location>
</feature>
<evidence type="ECO:0000256" key="1">
    <source>
        <dbReference type="ARBA" id="ARBA00022801"/>
    </source>
</evidence>
<evidence type="ECO:0000259" key="4">
    <source>
        <dbReference type="PROSITE" id="PS51192"/>
    </source>
</evidence>
<feature type="compositionally biased region" description="Acidic residues" evidence="3">
    <location>
        <begin position="153"/>
        <end position="167"/>
    </location>
</feature>
<reference evidence="5" key="1">
    <citation type="submission" date="2023-10" db="EMBL/GenBank/DDBJ databases">
        <authorList>
            <person name="Chen Y."/>
            <person name="Shah S."/>
            <person name="Dougan E. K."/>
            <person name="Thang M."/>
            <person name="Chan C."/>
        </authorList>
    </citation>
    <scope>NUCLEOTIDE SEQUENCE [LARGE SCALE GENOMIC DNA]</scope>
</reference>
<dbReference type="Gene3D" id="3.40.50.300">
    <property type="entry name" value="P-loop containing nucleotide triphosphate hydrolases"/>
    <property type="match status" value="1"/>
</dbReference>
<keyword evidence="2" id="KW-0547">Nucleotide-binding</keyword>
<feature type="compositionally biased region" description="Low complexity" evidence="3">
    <location>
        <begin position="110"/>
        <end position="126"/>
    </location>
</feature>
<keyword evidence="1" id="KW-0378">Hydrolase</keyword>
<dbReference type="InterPro" id="IPR027417">
    <property type="entry name" value="P-loop_NTPase"/>
</dbReference>
<feature type="domain" description="Helicase ATP-binding" evidence="4">
    <location>
        <begin position="1"/>
        <end position="97"/>
    </location>
</feature>
<keyword evidence="6" id="KW-1185">Reference proteome</keyword>
<gene>
    <name evidence="5" type="ORF">PCOR1329_LOCUS60908</name>
</gene>